<gene>
    <name evidence="1" type="ORF">T190115A13A_40221</name>
</gene>
<evidence type="ECO:0000313" key="1">
    <source>
        <dbReference type="EMBL" id="CAL2107699.1"/>
    </source>
</evidence>
<comment type="caution">
    <text evidence="1">The sequence shown here is derived from an EMBL/GenBank/DDBJ whole genome shotgun (WGS) entry which is preliminary data.</text>
</comment>
<name>A0ABM9PPN3_9FLAO</name>
<dbReference type="EMBL" id="CAXJRC010000041">
    <property type="protein sequence ID" value="CAL2107699.1"/>
    <property type="molecule type" value="Genomic_DNA"/>
</dbReference>
<organism evidence="1 2">
    <name type="scientific">Tenacibaculum vairaonense</name>
    <dbReference type="NCBI Taxonomy" id="3137860"/>
    <lineage>
        <taxon>Bacteria</taxon>
        <taxon>Pseudomonadati</taxon>
        <taxon>Bacteroidota</taxon>
        <taxon>Flavobacteriia</taxon>
        <taxon>Flavobacteriales</taxon>
        <taxon>Flavobacteriaceae</taxon>
        <taxon>Tenacibaculum</taxon>
    </lineage>
</organism>
<proteinExistence type="predicted"/>
<accession>A0ABM9PPN3</accession>
<reference evidence="1 2" key="1">
    <citation type="submission" date="2024-05" db="EMBL/GenBank/DDBJ databases">
        <authorList>
            <person name="Duchaud E."/>
        </authorList>
    </citation>
    <scope>NUCLEOTIDE SEQUENCE [LARGE SCALE GENOMIC DNA]</scope>
    <source>
        <strain evidence="1">Ena-SAMPLE-TAB-13-05-2024-13:56:06:370-140305</strain>
    </source>
</reference>
<keyword evidence="2" id="KW-1185">Reference proteome</keyword>
<dbReference type="Proteomes" id="UP001497602">
    <property type="component" value="Unassembled WGS sequence"/>
</dbReference>
<evidence type="ECO:0000313" key="2">
    <source>
        <dbReference type="Proteomes" id="UP001497602"/>
    </source>
</evidence>
<sequence length="56" mass="6622">MLIISSYQKMCIARGNPKISFNEFIVFKKNNEQYFTNKIIDLIWKTSCLINVCCKQ</sequence>
<protein>
    <submittedName>
        <fullName evidence="1">Uncharacterized protein</fullName>
    </submittedName>
</protein>